<keyword evidence="3 6" id="KW-1133">Transmembrane helix</keyword>
<evidence type="ECO:0000256" key="1">
    <source>
        <dbReference type="ARBA" id="ARBA00004127"/>
    </source>
</evidence>
<evidence type="ECO:0000256" key="6">
    <source>
        <dbReference type="SAM" id="Phobius"/>
    </source>
</evidence>
<dbReference type="InterPro" id="IPR008217">
    <property type="entry name" value="Ccc1_fam"/>
</dbReference>
<dbReference type="GO" id="GO:0012505">
    <property type="term" value="C:endomembrane system"/>
    <property type="evidence" value="ECO:0007669"/>
    <property type="project" value="UniProtKB-SubCell"/>
</dbReference>
<evidence type="ECO:0000313" key="7">
    <source>
        <dbReference type="EMBL" id="RFA07408.1"/>
    </source>
</evidence>
<organism evidence="7 8">
    <name type="scientific">Subtercola boreus</name>
    <dbReference type="NCBI Taxonomy" id="120213"/>
    <lineage>
        <taxon>Bacteria</taxon>
        <taxon>Bacillati</taxon>
        <taxon>Actinomycetota</taxon>
        <taxon>Actinomycetes</taxon>
        <taxon>Micrococcales</taxon>
        <taxon>Microbacteriaceae</taxon>
        <taxon>Subtercola</taxon>
    </lineage>
</organism>
<dbReference type="GO" id="GO:0030026">
    <property type="term" value="P:intracellular manganese ion homeostasis"/>
    <property type="evidence" value="ECO:0007669"/>
    <property type="project" value="InterPro"/>
</dbReference>
<dbReference type="EMBL" id="NBXA01000026">
    <property type="protein sequence ID" value="RFA07408.1"/>
    <property type="molecule type" value="Genomic_DNA"/>
</dbReference>
<dbReference type="PANTHER" id="PTHR31851">
    <property type="entry name" value="FE(2+)/MN(2+) TRANSPORTER PCL1"/>
    <property type="match status" value="1"/>
</dbReference>
<dbReference type="GO" id="GO:0005384">
    <property type="term" value="F:manganese ion transmembrane transporter activity"/>
    <property type="evidence" value="ECO:0007669"/>
    <property type="project" value="InterPro"/>
</dbReference>
<dbReference type="InterPro" id="IPR039376">
    <property type="entry name" value="Ferritin_CCC1_N"/>
</dbReference>
<feature type="transmembrane region" description="Helical" evidence="6">
    <location>
        <begin position="348"/>
        <end position="372"/>
    </location>
</feature>
<sequence>MSHDLAPAAPKPRGSDIRRWRQYLADERAEAAVYRDLAERRTGEERAILLALAEAEARHESHWRALLGDNIGNTHRGDIRTRILGFLARRFGSVFVLALAQRAETRSPYANDSDATPAMAADEQVHAEVVRGLAARGRNRLSGTFRAAVFGANDGLVSNLALVIGISASGVPNAVVLVTGLAGLLAGALSMGAGEYVSVRSQRELLEASTPNPEATRAVPHLDVDANELALVYRARGMSAEDAEAHATEVLRGHAVMTGAIDLTAVAKAAPDVATDRSASAAAGPAEPGDTTGPGAPAGTADAAAHEEVDEHEAVGTGLSAAVSSFCFFASGAIIPVLPYLFGLQGLPALIVAAVLVGIALLGTGAVVGILSGGPPLRRALRQLAIGYGAAGVTYLLGLLFGTAGL</sequence>
<feature type="compositionally biased region" description="Low complexity" evidence="5">
    <location>
        <begin position="278"/>
        <end position="303"/>
    </location>
</feature>
<keyword evidence="4 6" id="KW-0472">Membrane</keyword>
<protein>
    <submittedName>
        <fullName evidence="7">Rubrerythrin family protein</fullName>
    </submittedName>
</protein>
<evidence type="ECO:0000256" key="4">
    <source>
        <dbReference type="ARBA" id="ARBA00023136"/>
    </source>
</evidence>
<comment type="subcellular location">
    <subcellularLocation>
        <location evidence="1">Endomembrane system</location>
        <topology evidence="1">Multi-pass membrane protein</topology>
    </subcellularLocation>
</comment>
<feature type="region of interest" description="Disordered" evidence="5">
    <location>
        <begin position="277"/>
        <end position="310"/>
    </location>
</feature>
<evidence type="ECO:0000313" key="8">
    <source>
        <dbReference type="Proteomes" id="UP000256709"/>
    </source>
</evidence>
<dbReference type="Proteomes" id="UP000256709">
    <property type="component" value="Unassembled WGS sequence"/>
</dbReference>
<gene>
    <name evidence="7" type="ORF">B7R21_14475</name>
</gene>
<keyword evidence="2 6" id="KW-0812">Transmembrane</keyword>
<comment type="caution">
    <text evidence="7">The sequence shown here is derived from an EMBL/GenBank/DDBJ whole genome shotgun (WGS) entry which is preliminary data.</text>
</comment>
<name>A0A3E0VD54_9MICO</name>
<dbReference type="CDD" id="cd01044">
    <property type="entry name" value="Ferritin_CCC1_N"/>
    <property type="match status" value="1"/>
</dbReference>
<dbReference type="Pfam" id="PF01988">
    <property type="entry name" value="VIT1"/>
    <property type="match status" value="1"/>
</dbReference>
<dbReference type="AlphaFoldDB" id="A0A3E0VD54"/>
<evidence type="ECO:0000256" key="2">
    <source>
        <dbReference type="ARBA" id="ARBA00022692"/>
    </source>
</evidence>
<evidence type="ECO:0000256" key="5">
    <source>
        <dbReference type="SAM" id="MobiDB-lite"/>
    </source>
</evidence>
<evidence type="ECO:0000256" key="3">
    <source>
        <dbReference type="ARBA" id="ARBA00022989"/>
    </source>
</evidence>
<feature type="transmembrane region" description="Helical" evidence="6">
    <location>
        <begin position="321"/>
        <end position="342"/>
    </location>
</feature>
<reference evidence="7 8" key="1">
    <citation type="submission" date="2017-04" db="EMBL/GenBank/DDBJ databases">
        <title>Comparative genome analysis of Subtercola boreus.</title>
        <authorList>
            <person name="Cho Y.-J."/>
            <person name="Cho A."/>
            <person name="Kim O.-S."/>
            <person name="Lee J.-I."/>
        </authorList>
    </citation>
    <scope>NUCLEOTIDE SEQUENCE [LARGE SCALE GENOMIC DNA]</scope>
    <source>
        <strain evidence="7 8">P27444</strain>
    </source>
</reference>
<dbReference type="RefSeq" id="WP_116283950.1">
    <property type="nucleotide sequence ID" value="NZ_NBXA01000026.1"/>
</dbReference>
<dbReference type="OrthoDB" id="9789677at2"/>
<accession>A0A3E0VD54</accession>
<proteinExistence type="predicted"/>
<feature type="transmembrane region" description="Helical" evidence="6">
    <location>
        <begin position="174"/>
        <end position="193"/>
    </location>
</feature>
<feature type="transmembrane region" description="Helical" evidence="6">
    <location>
        <begin position="384"/>
        <end position="404"/>
    </location>
</feature>